<proteinExistence type="inferred from homology"/>
<accession>A0A7C8M8A1</accession>
<gene>
    <name evidence="4" type="ORF">BDV95DRAFT_594605</name>
</gene>
<dbReference type="InterPro" id="IPR007701">
    <property type="entry name" value="Interferon-rel_develop_reg_N"/>
</dbReference>
<organism evidence="4 5">
    <name type="scientific">Massariosphaeria phaeospora</name>
    <dbReference type="NCBI Taxonomy" id="100035"/>
    <lineage>
        <taxon>Eukaryota</taxon>
        <taxon>Fungi</taxon>
        <taxon>Dikarya</taxon>
        <taxon>Ascomycota</taxon>
        <taxon>Pezizomycotina</taxon>
        <taxon>Dothideomycetes</taxon>
        <taxon>Pleosporomycetidae</taxon>
        <taxon>Pleosporales</taxon>
        <taxon>Pleosporales incertae sedis</taxon>
        <taxon>Massariosphaeria</taxon>
    </lineage>
</organism>
<dbReference type="InterPro" id="IPR016024">
    <property type="entry name" value="ARM-type_fold"/>
</dbReference>
<feature type="region of interest" description="Disordered" evidence="2">
    <location>
        <begin position="1"/>
        <end position="59"/>
    </location>
</feature>
<evidence type="ECO:0000313" key="4">
    <source>
        <dbReference type="EMBL" id="KAF2871496.1"/>
    </source>
</evidence>
<evidence type="ECO:0000313" key="5">
    <source>
        <dbReference type="Proteomes" id="UP000481861"/>
    </source>
</evidence>
<evidence type="ECO:0000256" key="2">
    <source>
        <dbReference type="SAM" id="MobiDB-lite"/>
    </source>
</evidence>
<name>A0A7C8M8A1_9PLEO</name>
<keyword evidence="5" id="KW-1185">Reference proteome</keyword>
<dbReference type="SUPFAM" id="SSF48371">
    <property type="entry name" value="ARM repeat"/>
    <property type="match status" value="1"/>
</dbReference>
<evidence type="ECO:0000259" key="3">
    <source>
        <dbReference type="Pfam" id="PF05004"/>
    </source>
</evidence>
<dbReference type="InterPro" id="IPR039777">
    <property type="entry name" value="IFRD"/>
</dbReference>
<protein>
    <submittedName>
        <fullName evidence="4">IFRD domain-containing protein</fullName>
    </submittedName>
</protein>
<dbReference type="PANTHER" id="PTHR12354">
    <property type="entry name" value="INTERFERON-RELATED DEVELOPMENTAL REGULATOR"/>
    <property type="match status" value="1"/>
</dbReference>
<dbReference type="InterPro" id="IPR011989">
    <property type="entry name" value="ARM-like"/>
</dbReference>
<dbReference type="Gene3D" id="1.25.10.10">
    <property type="entry name" value="Leucine-rich Repeat Variant"/>
    <property type="match status" value="1"/>
</dbReference>
<dbReference type="Proteomes" id="UP000481861">
    <property type="component" value="Unassembled WGS sequence"/>
</dbReference>
<feature type="compositionally biased region" description="Polar residues" evidence="2">
    <location>
        <begin position="24"/>
        <end position="51"/>
    </location>
</feature>
<dbReference type="PANTHER" id="PTHR12354:SF1">
    <property type="entry name" value="INTERFERON-RELATED DEVELOPMENTAL REGULATOR 1"/>
    <property type="match status" value="1"/>
</dbReference>
<sequence>MHDLRRQVLESGKTVSRKARSRIASGTPSKVSSAVNSPAHSRATSRNPSRQNSDDEDDLSDGTAWRFSIRCCAGECALTGLLGSTNSIDDLLNGEDGDLPIDAWKSELKTRVEQIIDRKRSSTEGRADSLAAYARILMARYAKNDIDNRIRELLPSMIWSIKSEATERETVAALKALAVTVVTIDSDDIYDSVADLLKRTISDSGSTPIKANAIHALGIAAFLGGASEDEMEDIMALLLEIIESDGLSVDAHDEGSVVIAALEEWGLLATQIDDLENATEAAMEAFVDQLQSSDSGVQIAAGENIALLYEKSYTPLEEDEEISDEGLDSDDDEPRTGRMVKRYHVYRRQDQLIHTLDELANISTRKISKKDRKTLHSSFADIRNSVEKPARGPKYSTALDQETGRSYGGGRMKVKINRSVEVRIDRWWKLQRLNALRRVLQGGFTYHYDENEVVSGCLPFSMTSKR</sequence>
<feature type="domain" description="Interferon-related developmental regulator N-terminal" evidence="3">
    <location>
        <begin position="95"/>
        <end position="387"/>
    </location>
</feature>
<dbReference type="EMBL" id="JAADJZ010000011">
    <property type="protein sequence ID" value="KAF2871496.1"/>
    <property type="molecule type" value="Genomic_DNA"/>
</dbReference>
<dbReference type="AlphaFoldDB" id="A0A7C8M8A1"/>
<comment type="similarity">
    <text evidence="1">Belongs to the IFRD family.</text>
</comment>
<comment type="caution">
    <text evidence="4">The sequence shown here is derived from an EMBL/GenBank/DDBJ whole genome shotgun (WGS) entry which is preliminary data.</text>
</comment>
<reference evidence="4 5" key="1">
    <citation type="submission" date="2020-01" db="EMBL/GenBank/DDBJ databases">
        <authorList>
            <consortium name="DOE Joint Genome Institute"/>
            <person name="Haridas S."/>
            <person name="Albert R."/>
            <person name="Binder M."/>
            <person name="Bloem J."/>
            <person name="Labutti K."/>
            <person name="Salamov A."/>
            <person name="Andreopoulos B."/>
            <person name="Baker S.E."/>
            <person name="Barry K."/>
            <person name="Bills G."/>
            <person name="Bluhm B.H."/>
            <person name="Cannon C."/>
            <person name="Castanera R."/>
            <person name="Culley D.E."/>
            <person name="Daum C."/>
            <person name="Ezra D."/>
            <person name="Gonzalez J.B."/>
            <person name="Henrissat B."/>
            <person name="Kuo A."/>
            <person name="Liang C."/>
            <person name="Lipzen A."/>
            <person name="Lutzoni F."/>
            <person name="Magnuson J."/>
            <person name="Mondo S."/>
            <person name="Nolan M."/>
            <person name="Ohm R."/>
            <person name="Pangilinan J."/>
            <person name="Park H.-J.H."/>
            <person name="Ramirez L."/>
            <person name="Alfaro M."/>
            <person name="Sun H."/>
            <person name="Tritt A."/>
            <person name="Yoshinaga Y."/>
            <person name="Zwiers L.-H.L."/>
            <person name="Turgeon B.G."/>
            <person name="Goodwin S.B."/>
            <person name="Spatafora J.W."/>
            <person name="Crous P.W."/>
            <person name="Grigoriev I.V."/>
        </authorList>
    </citation>
    <scope>NUCLEOTIDE SEQUENCE [LARGE SCALE GENOMIC DNA]</scope>
    <source>
        <strain evidence="4 5">CBS 611.86</strain>
    </source>
</reference>
<dbReference type="Pfam" id="PF05004">
    <property type="entry name" value="IFRD"/>
    <property type="match status" value="1"/>
</dbReference>
<evidence type="ECO:0000256" key="1">
    <source>
        <dbReference type="ARBA" id="ARBA00008828"/>
    </source>
</evidence>
<dbReference type="OrthoDB" id="18978at2759"/>